<comment type="caution">
    <text evidence="2">The sequence shown here is derived from an EMBL/GenBank/DDBJ whole genome shotgun (WGS) entry which is preliminary data.</text>
</comment>
<reference evidence="2" key="2">
    <citation type="journal article" date="2021" name="PeerJ">
        <title>Extensive microbial diversity within the chicken gut microbiome revealed by metagenomics and culture.</title>
        <authorList>
            <person name="Gilroy R."/>
            <person name="Ravi A."/>
            <person name="Getino M."/>
            <person name="Pursley I."/>
            <person name="Horton D.L."/>
            <person name="Alikhan N.F."/>
            <person name="Baker D."/>
            <person name="Gharbi K."/>
            <person name="Hall N."/>
            <person name="Watson M."/>
            <person name="Adriaenssens E.M."/>
            <person name="Foster-Nyarko E."/>
            <person name="Jarju S."/>
            <person name="Secka A."/>
            <person name="Antonio M."/>
            <person name="Oren A."/>
            <person name="Chaudhuri R.R."/>
            <person name="La Ragione R."/>
            <person name="Hildebrand F."/>
            <person name="Pallen M.J."/>
        </authorList>
    </citation>
    <scope>NUCLEOTIDE SEQUENCE</scope>
    <source>
        <strain evidence="2">CHK188-20938</strain>
    </source>
</reference>
<sequence length="134" mass="13764">MFSAYSTPPASGSNNNPLEFDQNAESVGTGITHTAGSSDFTVTAPGLYTAAFHTNAAPASGVNFPLTVTLLLQQNGTAVPGAAAQHTFHTSADNATLSFSFPLQISSTPSVLRVMAQGGNFLYSAASFSLYKIG</sequence>
<dbReference type="Gene3D" id="2.60.120.40">
    <property type="match status" value="1"/>
</dbReference>
<evidence type="ECO:0000313" key="2">
    <source>
        <dbReference type="EMBL" id="HIV25976.1"/>
    </source>
</evidence>
<gene>
    <name evidence="2" type="ORF">IAB71_09430</name>
</gene>
<name>A0A9D1TAV0_9FIRM</name>
<protein>
    <submittedName>
        <fullName evidence="2">Uncharacterized protein</fullName>
    </submittedName>
</protein>
<evidence type="ECO:0000313" key="3">
    <source>
        <dbReference type="Proteomes" id="UP000824169"/>
    </source>
</evidence>
<dbReference type="AlphaFoldDB" id="A0A9D1TAV0"/>
<evidence type="ECO:0000256" key="1">
    <source>
        <dbReference type="SAM" id="MobiDB-lite"/>
    </source>
</evidence>
<feature type="region of interest" description="Disordered" evidence="1">
    <location>
        <begin position="1"/>
        <end position="22"/>
    </location>
</feature>
<proteinExistence type="predicted"/>
<dbReference type="InterPro" id="IPR008983">
    <property type="entry name" value="Tumour_necrosis_fac-like_dom"/>
</dbReference>
<reference evidence="2" key="1">
    <citation type="submission" date="2020-10" db="EMBL/GenBank/DDBJ databases">
        <authorList>
            <person name="Gilroy R."/>
        </authorList>
    </citation>
    <scope>NUCLEOTIDE SEQUENCE</scope>
    <source>
        <strain evidence="2">CHK188-20938</strain>
    </source>
</reference>
<dbReference type="EMBL" id="DVOO01000028">
    <property type="protein sequence ID" value="HIV25976.1"/>
    <property type="molecule type" value="Genomic_DNA"/>
</dbReference>
<organism evidence="2 3">
    <name type="scientific">Candidatus Scatomonas pullistercoris</name>
    <dbReference type="NCBI Taxonomy" id="2840920"/>
    <lineage>
        <taxon>Bacteria</taxon>
        <taxon>Bacillati</taxon>
        <taxon>Bacillota</taxon>
        <taxon>Clostridia</taxon>
        <taxon>Lachnospirales</taxon>
        <taxon>Lachnospiraceae</taxon>
        <taxon>Lachnospiraceae incertae sedis</taxon>
        <taxon>Candidatus Scatomonas</taxon>
    </lineage>
</organism>
<dbReference type="Proteomes" id="UP000824169">
    <property type="component" value="Unassembled WGS sequence"/>
</dbReference>
<accession>A0A9D1TAV0</accession>